<evidence type="ECO:0000313" key="2">
    <source>
        <dbReference type="Proteomes" id="UP000887577"/>
    </source>
</evidence>
<evidence type="ECO:0000256" key="1">
    <source>
        <dbReference type="SAM" id="Phobius"/>
    </source>
</evidence>
<evidence type="ECO:0000313" key="3">
    <source>
        <dbReference type="WBParaSite" id="PSU_v2.g8936.t1"/>
    </source>
</evidence>
<reference evidence="3" key="1">
    <citation type="submission" date="2022-11" db="UniProtKB">
        <authorList>
            <consortium name="WormBaseParasite"/>
        </authorList>
    </citation>
    <scope>IDENTIFICATION</scope>
</reference>
<dbReference type="Proteomes" id="UP000887577">
    <property type="component" value="Unplaced"/>
</dbReference>
<keyword evidence="1" id="KW-1133">Transmembrane helix</keyword>
<keyword evidence="1" id="KW-0812">Transmembrane</keyword>
<dbReference type="WBParaSite" id="PSU_v2.g8936.t1">
    <property type="protein sequence ID" value="PSU_v2.g8936.t1"/>
    <property type="gene ID" value="PSU_v2.g8936"/>
</dbReference>
<organism evidence="2 3">
    <name type="scientific">Panagrolaimus superbus</name>
    <dbReference type="NCBI Taxonomy" id="310955"/>
    <lineage>
        <taxon>Eukaryota</taxon>
        <taxon>Metazoa</taxon>
        <taxon>Ecdysozoa</taxon>
        <taxon>Nematoda</taxon>
        <taxon>Chromadorea</taxon>
        <taxon>Rhabditida</taxon>
        <taxon>Tylenchina</taxon>
        <taxon>Panagrolaimomorpha</taxon>
        <taxon>Panagrolaimoidea</taxon>
        <taxon>Panagrolaimidae</taxon>
        <taxon>Panagrolaimus</taxon>
    </lineage>
</organism>
<sequence>MAATPEGSSLQGDNVCVYRITENGVQEISDKGVFTVLREGFEHLISSTKNSTSSKFAADGLKESGGKDALIIKKCCPGYHSINNLTCIETRVSNPFSESQFSYALIYLGILLFLVAAISMFVAYRYHYRFQRNQKHGLISNNYDDTGISHSVECQSIPSNTRKSDPQDRLMEP</sequence>
<dbReference type="AlphaFoldDB" id="A0A914ZF82"/>
<name>A0A914ZF82_9BILA</name>
<protein>
    <submittedName>
        <fullName evidence="3">Uncharacterized protein</fullName>
    </submittedName>
</protein>
<keyword evidence="1" id="KW-0472">Membrane</keyword>
<accession>A0A914ZF82</accession>
<feature type="transmembrane region" description="Helical" evidence="1">
    <location>
        <begin position="101"/>
        <end position="124"/>
    </location>
</feature>
<proteinExistence type="predicted"/>
<keyword evidence="2" id="KW-1185">Reference proteome</keyword>